<feature type="domain" description="ERV/ALR sulfhydryl oxidase" evidence="7">
    <location>
        <begin position="70"/>
        <end position="173"/>
    </location>
</feature>
<dbReference type="OrthoDB" id="59470at2759"/>
<comment type="cofactor">
    <cofactor evidence="1 6">
        <name>FAD</name>
        <dbReference type="ChEBI" id="CHEBI:57692"/>
    </cofactor>
</comment>
<dbReference type="STRING" id="284811.Q75BU6"/>
<keyword evidence="5" id="KW-1015">Disulfide bond</keyword>
<gene>
    <name evidence="8" type="ORF">AGOS_ACR175W</name>
</gene>
<keyword evidence="3 6" id="KW-0274">FAD</keyword>
<keyword evidence="6" id="KW-1133">Transmembrane helix</keyword>
<dbReference type="FunFam" id="1.20.120.310:FF:000002">
    <property type="entry name" value="Sulfhydryl oxidase"/>
    <property type="match status" value="1"/>
</dbReference>
<evidence type="ECO:0000256" key="6">
    <source>
        <dbReference type="RuleBase" id="RU371123"/>
    </source>
</evidence>
<reference evidence="9" key="2">
    <citation type="journal article" date="2013" name="G3 (Bethesda)">
        <title>Genomes of Ashbya fungi isolated from insects reveal four mating-type loci, numerous translocations, lack of transposons, and distinct gene duplications.</title>
        <authorList>
            <person name="Dietrich F.S."/>
            <person name="Voegeli S."/>
            <person name="Kuo S."/>
            <person name="Philippsen P."/>
        </authorList>
    </citation>
    <scope>GENOME REANNOTATION</scope>
    <source>
        <strain evidence="9">ATCC 10895 / CBS 109.51 / FGSC 9923 / NRRL Y-1056</strain>
    </source>
</reference>
<keyword evidence="9" id="KW-1185">Reference proteome</keyword>
<dbReference type="SUPFAM" id="SSF69000">
    <property type="entry name" value="FAD-dependent thiol oxidase"/>
    <property type="match status" value="1"/>
</dbReference>
<evidence type="ECO:0000259" key="7">
    <source>
        <dbReference type="PROSITE" id="PS51324"/>
    </source>
</evidence>
<dbReference type="KEGG" id="ago:AGOS_ACR175W"/>
<dbReference type="GO" id="GO:0050660">
    <property type="term" value="F:flavin adenine dinucleotide binding"/>
    <property type="evidence" value="ECO:0000318"/>
    <property type="project" value="GO_Central"/>
</dbReference>
<reference evidence="8 9" key="1">
    <citation type="journal article" date="2004" name="Science">
        <title>The Ashbya gossypii genome as a tool for mapping the ancient Saccharomyces cerevisiae genome.</title>
        <authorList>
            <person name="Dietrich F.S."/>
            <person name="Voegeli S."/>
            <person name="Brachat S."/>
            <person name="Lerch A."/>
            <person name="Gates K."/>
            <person name="Steiner S."/>
            <person name="Mohr C."/>
            <person name="Pohlmann R."/>
            <person name="Luedi P."/>
            <person name="Choi S."/>
            <person name="Wing R.A."/>
            <person name="Flavier A."/>
            <person name="Gaffney T.D."/>
            <person name="Philippsen P."/>
        </authorList>
    </citation>
    <scope>NUCLEOTIDE SEQUENCE [LARGE SCALE GENOMIC DNA]</scope>
    <source>
        <strain evidence="9">ATCC 10895 / CBS 109.51 / FGSC 9923 / NRRL Y-1056</strain>
    </source>
</reference>
<sequence length="198" mass="21871">MKLHRQKVLSIVAAAAIVGLWYMFFGQQLSNRETYDPDVVPQQEGRTPAAVRAAADKNQAPMIKGSIMPGMPDPTAKQELGRATWKLFHTMLARFPDEPSEQEREKLHTFLHLLAELYPCGECSVHFVSWLKKLPPQTSSRSAAATWGCSIHNKVNLYLGKPAYDCSKILEDYDCGCGDDAAAGSLKVSVHTERPQGG</sequence>
<dbReference type="PANTHER" id="PTHR12645:SF1">
    <property type="entry name" value="FAD-LINKED SULFHYDRYL OXIDASE ERV2"/>
    <property type="match status" value="1"/>
</dbReference>
<dbReference type="EC" id="1.8.3.2" evidence="6"/>
<evidence type="ECO:0000256" key="1">
    <source>
        <dbReference type="ARBA" id="ARBA00001974"/>
    </source>
</evidence>
<evidence type="ECO:0000313" key="9">
    <source>
        <dbReference type="Proteomes" id="UP000000591"/>
    </source>
</evidence>
<dbReference type="FunCoup" id="Q75BU6">
    <property type="interactions" value="28"/>
</dbReference>
<dbReference type="InterPro" id="IPR017905">
    <property type="entry name" value="ERV/ALR_sulphydryl_oxidase"/>
</dbReference>
<dbReference type="Proteomes" id="UP000000591">
    <property type="component" value="Chromosome III"/>
</dbReference>
<dbReference type="GO" id="GO:0005789">
    <property type="term" value="C:endoplasmic reticulum membrane"/>
    <property type="evidence" value="ECO:0007669"/>
    <property type="project" value="EnsemblFungi"/>
</dbReference>
<keyword evidence="2 6" id="KW-0285">Flavoprotein</keyword>
<keyword evidence="6" id="KW-0812">Transmembrane</keyword>
<dbReference type="InterPro" id="IPR039799">
    <property type="entry name" value="ALR/ERV"/>
</dbReference>
<dbReference type="Gene3D" id="1.20.120.310">
    <property type="entry name" value="ERV/ALR sulfhydryl oxidase domain"/>
    <property type="match status" value="1"/>
</dbReference>
<organism evidence="8 9">
    <name type="scientific">Eremothecium gossypii (strain ATCC 10895 / CBS 109.51 / FGSC 9923 / NRRL Y-1056)</name>
    <name type="common">Yeast</name>
    <name type="synonym">Ashbya gossypii</name>
    <dbReference type="NCBI Taxonomy" id="284811"/>
    <lineage>
        <taxon>Eukaryota</taxon>
        <taxon>Fungi</taxon>
        <taxon>Dikarya</taxon>
        <taxon>Ascomycota</taxon>
        <taxon>Saccharomycotina</taxon>
        <taxon>Saccharomycetes</taxon>
        <taxon>Saccharomycetales</taxon>
        <taxon>Saccharomycetaceae</taxon>
        <taxon>Eremothecium</taxon>
    </lineage>
</organism>
<comment type="catalytic activity">
    <reaction evidence="6">
        <text>2 R'C(R)SH + O2 = R'C(R)S-S(R)CR' + H2O2</text>
        <dbReference type="Rhea" id="RHEA:17357"/>
        <dbReference type="ChEBI" id="CHEBI:15379"/>
        <dbReference type="ChEBI" id="CHEBI:16240"/>
        <dbReference type="ChEBI" id="CHEBI:16520"/>
        <dbReference type="ChEBI" id="CHEBI:17412"/>
        <dbReference type="EC" id="1.8.3.2"/>
    </reaction>
</comment>
<dbReference type="RefSeq" id="NP_983577.1">
    <property type="nucleotide sequence ID" value="NM_208930.1"/>
</dbReference>
<dbReference type="GO" id="GO:0016971">
    <property type="term" value="F:flavin-dependent sulfhydryl oxidase activity"/>
    <property type="evidence" value="ECO:0000318"/>
    <property type="project" value="GO_Central"/>
</dbReference>
<dbReference type="AlphaFoldDB" id="Q75BU6"/>
<dbReference type="EMBL" id="AE016816">
    <property type="protein sequence ID" value="AAS51401.1"/>
    <property type="molecule type" value="Genomic_DNA"/>
</dbReference>
<evidence type="ECO:0000313" key="8">
    <source>
        <dbReference type="EMBL" id="AAS51401.1"/>
    </source>
</evidence>
<dbReference type="InterPro" id="IPR036774">
    <property type="entry name" value="ERV/ALR_sulphydryl_oxid_sf"/>
</dbReference>
<dbReference type="InParanoid" id="Q75BU6"/>
<evidence type="ECO:0000256" key="5">
    <source>
        <dbReference type="ARBA" id="ARBA00023157"/>
    </source>
</evidence>
<dbReference type="HOGENOM" id="CLU_070631_2_2_1"/>
<dbReference type="PANTHER" id="PTHR12645">
    <property type="entry name" value="ALR/ERV"/>
    <property type="match status" value="1"/>
</dbReference>
<proteinExistence type="predicted"/>
<dbReference type="eggNOG" id="KOG3355">
    <property type="taxonomic scope" value="Eukaryota"/>
</dbReference>
<dbReference type="GO" id="GO:0005783">
    <property type="term" value="C:endoplasmic reticulum"/>
    <property type="evidence" value="ECO:0000318"/>
    <property type="project" value="GO_Central"/>
</dbReference>
<evidence type="ECO:0000256" key="4">
    <source>
        <dbReference type="ARBA" id="ARBA00023002"/>
    </source>
</evidence>
<dbReference type="GeneID" id="4619709"/>
<evidence type="ECO:0000256" key="2">
    <source>
        <dbReference type="ARBA" id="ARBA00022630"/>
    </source>
</evidence>
<feature type="transmembrane region" description="Helical" evidence="6">
    <location>
        <begin position="7"/>
        <end position="25"/>
    </location>
</feature>
<keyword evidence="4 6" id="KW-0560">Oxidoreductase</keyword>
<evidence type="ECO:0000256" key="3">
    <source>
        <dbReference type="ARBA" id="ARBA00022827"/>
    </source>
</evidence>
<name>Q75BU6_EREGS</name>
<keyword evidence="6" id="KW-0472">Membrane</keyword>
<dbReference type="PROSITE" id="PS51324">
    <property type="entry name" value="ERV_ALR"/>
    <property type="match status" value="1"/>
</dbReference>
<dbReference type="GO" id="GO:0060904">
    <property type="term" value="P:regulation of protein folding in endoplasmic reticulum"/>
    <property type="evidence" value="ECO:0007669"/>
    <property type="project" value="EnsemblFungi"/>
</dbReference>
<accession>Q75BU6</accession>
<protein>
    <recommendedName>
        <fullName evidence="6">Sulfhydryl oxidase</fullName>
        <ecNumber evidence="6">1.8.3.2</ecNumber>
    </recommendedName>
</protein>
<dbReference type="Pfam" id="PF04777">
    <property type="entry name" value="Evr1_Alr"/>
    <property type="match status" value="1"/>
</dbReference>